<dbReference type="AlphaFoldDB" id="A0A090GD79"/>
<organism evidence="1 2">
    <name type="scientific">Mesorhizobium plurifarium</name>
    <dbReference type="NCBI Taxonomy" id="69974"/>
    <lineage>
        <taxon>Bacteria</taxon>
        <taxon>Pseudomonadati</taxon>
        <taxon>Pseudomonadota</taxon>
        <taxon>Alphaproteobacteria</taxon>
        <taxon>Hyphomicrobiales</taxon>
        <taxon>Phyllobacteriaceae</taxon>
        <taxon>Mesorhizobium</taxon>
    </lineage>
</organism>
<protein>
    <submittedName>
        <fullName evidence="1">Uncharacterized protein</fullName>
    </submittedName>
</protein>
<evidence type="ECO:0000313" key="2">
    <source>
        <dbReference type="Proteomes" id="UP000046122"/>
    </source>
</evidence>
<accession>A0A090GD79</accession>
<gene>
    <name evidence="1" type="ORF">MPL3365_80043</name>
</gene>
<dbReference type="EMBL" id="CCNE01000066">
    <property type="protein sequence ID" value="CDX62868.1"/>
    <property type="molecule type" value="Genomic_DNA"/>
</dbReference>
<evidence type="ECO:0000313" key="1">
    <source>
        <dbReference type="EMBL" id="CDX62868.1"/>
    </source>
</evidence>
<dbReference type="Proteomes" id="UP000046122">
    <property type="component" value="Unassembled WGS sequence"/>
</dbReference>
<reference evidence="1 2" key="1">
    <citation type="submission" date="2014-08" db="EMBL/GenBank/DDBJ databases">
        <authorList>
            <person name="Moulin Lionel"/>
        </authorList>
    </citation>
    <scope>NUCLEOTIDE SEQUENCE [LARGE SCALE GENOMIC DNA]</scope>
</reference>
<name>A0A090GD79_MESPL</name>
<sequence length="61" mass="6436">MAGPSAKAMGVYAGVATRPRTQVDAPSGDVQPLTRDACPAALHAPSQGPRPQMYTFWTLTH</sequence>
<proteinExistence type="predicted"/>